<dbReference type="SUPFAM" id="SSF103473">
    <property type="entry name" value="MFS general substrate transporter"/>
    <property type="match status" value="1"/>
</dbReference>
<feature type="transmembrane region" description="Helical" evidence="4">
    <location>
        <begin position="67"/>
        <end position="86"/>
    </location>
</feature>
<keyword evidence="1 4" id="KW-0812">Transmembrane</keyword>
<feature type="transmembrane region" description="Helical" evidence="4">
    <location>
        <begin position="357"/>
        <end position="380"/>
    </location>
</feature>
<dbReference type="Proteomes" id="UP000228495">
    <property type="component" value="Unassembled WGS sequence"/>
</dbReference>
<evidence type="ECO:0000256" key="4">
    <source>
        <dbReference type="SAM" id="Phobius"/>
    </source>
</evidence>
<organism evidence="6 7">
    <name type="scientific">candidate division WWE3 bacterium CG22_combo_CG10-13_8_21_14_all_39_12</name>
    <dbReference type="NCBI Taxonomy" id="1975094"/>
    <lineage>
        <taxon>Bacteria</taxon>
        <taxon>Katanobacteria</taxon>
    </lineage>
</organism>
<feature type="transmembrane region" description="Helical" evidence="4">
    <location>
        <begin position="136"/>
        <end position="153"/>
    </location>
</feature>
<keyword evidence="2 4" id="KW-1133">Transmembrane helix</keyword>
<feature type="transmembrane region" description="Helical" evidence="4">
    <location>
        <begin position="246"/>
        <end position="265"/>
    </location>
</feature>
<dbReference type="InterPro" id="IPR020846">
    <property type="entry name" value="MFS_dom"/>
</dbReference>
<feature type="transmembrane region" description="Helical" evidence="4">
    <location>
        <begin position="92"/>
        <end position="115"/>
    </location>
</feature>
<feature type="transmembrane region" description="Helical" evidence="4">
    <location>
        <begin position="272"/>
        <end position="290"/>
    </location>
</feature>
<dbReference type="InterPro" id="IPR036259">
    <property type="entry name" value="MFS_trans_sf"/>
</dbReference>
<feature type="domain" description="Major facilitator superfamily (MFS) profile" evidence="5">
    <location>
        <begin position="1"/>
        <end position="383"/>
    </location>
</feature>
<comment type="caution">
    <text evidence="6">The sequence shown here is derived from an EMBL/GenBank/DDBJ whole genome shotgun (WGS) entry which is preliminary data.</text>
</comment>
<sequence length="386" mass="43434">MKDFLWKIYAYKFFDDFVLIYPLYAVMFTDFSMQPWQVGVLLGVWSVTSLLFEVPSGVWADMYSRKNILFLGQLIRVVGYAIWLLYPTFWGFAAGFVLWGIKSALTSGTFQALIYDELIRLKQEQQFTKVYGRAKTLSFIAIVCASLGASFAIHYGYQVVLLLSCFSVVVSGFAVLQLPQVPIIQSTHEKEYFSLLKEGVKNITNNKVILKIVMFLAFVLSLGGALDEYWPIFAHEVHLPDTGLGILLAIISGVQACASYVAYKFSQRSNMFFYALFTLNGIFLFCAAYIFEMWVLIFLVIFGFLFTIVQIVFEGKLQDIIESATRATVSSINGFLTEVGVIIVYVLFGAVSQVSTYQIGFIFFACVIMVIGAFMIGLSIRSKNNA</sequence>
<proteinExistence type="predicted"/>
<evidence type="ECO:0000256" key="3">
    <source>
        <dbReference type="ARBA" id="ARBA00023136"/>
    </source>
</evidence>
<accession>A0A2H0BFW4</accession>
<feature type="transmembrane region" description="Helical" evidence="4">
    <location>
        <begin position="334"/>
        <end position="351"/>
    </location>
</feature>
<reference evidence="6 7" key="1">
    <citation type="submission" date="2017-09" db="EMBL/GenBank/DDBJ databases">
        <title>Depth-based differentiation of microbial function through sediment-hosted aquifers and enrichment of novel symbionts in the deep terrestrial subsurface.</title>
        <authorList>
            <person name="Probst A.J."/>
            <person name="Ladd B."/>
            <person name="Jarett J.K."/>
            <person name="Geller-Mcgrath D.E."/>
            <person name="Sieber C.M."/>
            <person name="Emerson J.B."/>
            <person name="Anantharaman K."/>
            <person name="Thomas B.C."/>
            <person name="Malmstrom R."/>
            <person name="Stieglmeier M."/>
            <person name="Klingl A."/>
            <person name="Woyke T."/>
            <person name="Ryan C.M."/>
            <person name="Banfield J.F."/>
        </authorList>
    </citation>
    <scope>NUCLEOTIDE SEQUENCE [LARGE SCALE GENOMIC DNA]</scope>
    <source>
        <strain evidence="6">CG22_combo_CG10-13_8_21_14_all_39_12</strain>
    </source>
</reference>
<feature type="transmembrane region" description="Helical" evidence="4">
    <location>
        <begin position="208"/>
        <end position="226"/>
    </location>
</feature>
<dbReference type="InterPro" id="IPR053160">
    <property type="entry name" value="MFS_DHA3_Transporter"/>
</dbReference>
<gene>
    <name evidence="6" type="ORF">COX05_02530</name>
</gene>
<feature type="transmembrane region" description="Helical" evidence="4">
    <location>
        <begin position="159"/>
        <end position="178"/>
    </location>
</feature>
<dbReference type="PANTHER" id="PTHR23530:SF1">
    <property type="entry name" value="PERMEASE, MAJOR FACILITATOR SUPERFAMILY-RELATED"/>
    <property type="match status" value="1"/>
</dbReference>
<dbReference type="Pfam" id="PF07690">
    <property type="entry name" value="MFS_1"/>
    <property type="match status" value="1"/>
</dbReference>
<evidence type="ECO:0000313" key="7">
    <source>
        <dbReference type="Proteomes" id="UP000228495"/>
    </source>
</evidence>
<keyword evidence="3 4" id="KW-0472">Membrane</keyword>
<dbReference type="AlphaFoldDB" id="A0A2H0BFW4"/>
<dbReference type="EMBL" id="PCSU01000039">
    <property type="protein sequence ID" value="PIP56566.1"/>
    <property type="molecule type" value="Genomic_DNA"/>
</dbReference>
<dbReference type="GO" id="GO:0022857">
    <property type="term" value="F:transmembrane transporter activity"/>
    <property type="evidence" value="ECO:0007669"/>
    <property type="project" value="InterPro"/>
</dbReference>
<feature type="transmembrane region" description="Helical" evidence="4">
    <location>
        <begin position="296"/>
        <end position="313"/>
    </location>
</feature>
<evidence type="ECO:0000259" key="5">
    <source>
        <dbReference type="PROSITE" id="PS50850"/>
    </source>
</evidence>
<feature type="transmembrane region" description="Helical" evidence="4">
    <location>
        <begin position="9"/>
        <end position="29"/>
    </location>
</feature>
<evidence type="ECO:0000256" key="1">
    <source>
        <dbReference type="ARBA" id="ARBA00022692"/>
    </source>
</evidence>
<dbReference type="InterPro" id="IPR011701">
    <property type="entry name" value="MFS"/>
</dbReference>
<dbReference type="PANTHER" id="PTHR23530">
    <property type="entry name" value="TRANSPORT PROTEIN-RELATED"/>
    <property type="match status" value="1"/>
</dbReference>
<dbReference type="PROSITE" id="PS50850">
    <property type="entry name" value="MFS"/>
    <property type="match status" value="1"/>
</dbReference>
<evidence type="ECO:0000256" key="2">
    <source>
        <dbReference type="ARBA" id="ARBA00022989"/>
    </source>
</evidence>
<evidence type="ECO:0000313" key="6">
    <source>
        <dbReference type="EMBL" id="PIP56566.1"/>
    </source>
</evidence>
<dbReference type="Gene3D" id="1.20.1250.20">
    <property type="entry name" value="MFS general substrate transporter like domains"/>
    <property type="match status" value="1"/>
</dbReference>
<name>A0A2H0BFW4_UNCKA</name>
<protein>
    <recommendedName>
        <fullName evidence="5">Major facilitator superfamily (MFS) profile domain-containing protein</fullName>
    </recommendedName>
</protein>
<feature type="transmembrane region" description="Helical" evidence="4">
    <location>
        <begin position="35"/>
        <end position="55"/>
    </location>
</feature>